<evidence type="ECO:0000256" key="4">
    <source>
        <dbReference type="SAM" id="Phobius"/>
    </source>
</evidence>
<dbReference type="SUPFAM" id="SSF49764">
    <property type="entry name" value="HSP20-like chaperones"/>
    <property type="match status" value="1"/>
</dbReference>
<keyword evidence="4" id="KW-0812">Transmembrane</keyword>
<evidence type="ECO:0000259" key="5">
    <source>
        <dbReference type="PROSITE" id="PS01031"/>
    </source>
</evidence>
<evidence type="ECO:0000256" key="2">
    <source>
        <dbReference type="PROSITE-ProRule" id="PRU00285"/>
    </source>
</evidence>
<dbReference type="InterPro" id="IPR002068">
    <property type="entry name" value="A-crystallin/Hsp20_dom"/>
</dbReference>
<evidence type="ECO:0000313" key="6">
    <source>
        <dbReference type="EMBL" id="RYR07082.1"/>
    </source>
</evidence>
<keyword evidence="7" id="KW-1185">Reference proteome</keyword>
<feature type="domain" description="SHSP" evidence="5">
    <location>
        <begin position="12"/>
        <end position="119"/>
    </location>
</feature>
<proteinExistence type="inferred from homology"/>
<sequence>MGKNNTAGATMIGSYEEFEPCCRWIREEKHVTVEIDLKGFKKEQLKVQTNNKGLLTIFGERPLDSSNNKWSRFHKEIRLPKDTNVNEISAKLSHGVLSIVMPKKVEEHYSSSIGELKTRKRTAIKVVIGVVAVVVTLVTLGTFVTRIMNTHYPHGGAAKVDT</sequence>
<dbReference type="AlphaFoldDB" id="A0A444YYR3"/>
<evidence type="ECO:0000256" key="3">
    <source>
        <dbReference type="RuleBase" id="RU003616"/>
    </source>
</evidence>
<gene>
    <name evidence="6" type="ORF">Ahy_B05g074401</name>
</gene>
<dbReference type="PROSITE" id="PS01031">
    <property type="entry name" value="SHSP"/>
    <property type="match status" value="1"/>
</dbReference>
<comment type="similarity">
    <text evidence="2 3">Belongs to the small heat shock protein (HSP20) family.</text>
</comment>
<reference evidence="6 7" key="1">
    <citation type="submission" date="2019-01" db="EMBL/GenBank/DDBJ databases">
        <title>Sequencing of cultivated peanut Arachis hypogaea provides insights into genome evolution and oil improvement.</title>
        <authorList>
            <person name="Chen X."/>
        </authorList>
    </citation>
    <scope>NUCLEOTIDE SEQUENCE [LARGE SCALE GENOMIC DNA]</scope>
    <source>
        <strain evidence="7">cv. Fuhuasheng</strain>
        <tissue evidence="6">Leaves</tissue>
    </source>
</reference>
<dbReference type="EMBL" id="SDMP01000015">
    <property type="protein sequence ID" value="RYR07082.1"/>
    <property type="molecule type" value="Genomic_DNA"/>
</dbReference>
<dbReference type="OrthoDB" id="1431247at2759"/>
<name>A0A444YYR3_ARAHY</name>
<accession>A0A444YYR3</accession>
<keyword evidence="1" id="KW-0346">Stress response</keyword>
<keyword evidence="4" id="KW-0472">Membrane</keyword>
<dbReference type="SMR" id="A0A444YYR3"/>
<protein>
    <recommendedName>
        <fullName evidence="5">SHSP domain-containing protein</fullName>
    </recommendedName>
</protein>
<feature type="transmembrane region" description="Helical" evidence="4">
    <location>
        <begin position="126"/>
        <end position="144"/>
    </location>
</feature>
<evidence type="ECO:0000256" key="1">
    <source>
        <dbReference type="ARBA" id="ARBA00023016"/>
    </source>
</evidence>
<organism evidence="6 7">
    <name type="scientific">Arachis hypogaea</name>
    <name type="common">Peanut</name>
    <dbReference type="NCBI Taxonomy" id="3818"/>
    <lineage>
        <taxon>Eukaryota</taxon>
        <taxon>Viridiplantae</taxon>
        <taxon>Streptophyta</taxon>
        <taxon>Embryophyta</taxon>
        <taxon>Tracheophyta</taxon>
        <taxon>Spermatophyta</taxon>
        <taxon>Magnoliopsida</taxon>
        <taxon>eudicotyledons</taxon>
        <taxon>Gunneridae</taxon>
        <taxon>Pentapetalae</taxon>
        <taxon>rosids</taxon>
        <taxon>fabids</taxon>
        <taxon>Fabales</taxon>
        <taxon>Fabaceae</taxon>
        <taxon>Papilionoideae</taxon>
        <taxon>50 kb inversion clade</taxon>
        <taxon>dalbergioids sensu lato</taxon>
        <taxon>Dalbergieae</taxon>
        <taxon>Pterocarpus clade</taxon>
        <taxon>Arachis</taxon>
    </lineage>
</organism>
<keyword evidence="4" id="KW-1133">Transmembrane helix</keyword>
<dbReference type="PANTHER" id="PTHR11527">
    <property type="entry name" value="HEAT-SHOCK PROTEIN 20 FAMILY MEMBER"/>
    <property type="match status" value="1"/>
</dbReference>
<comment type="caution">
    <text evidence="6">The sequence shown here is derived from an EMBL/GenBank/DDBJ whole genome shotgun (WGS) entry which is preliminary data.</text>
</comment>
<dbReference type="Pfam" id="PF00011">
    <property type="entry name" value="HSP20"/>
    <property type="match status" value="1"/>
</dbReference>
<dbReference type="InterPro" id="IPR031107">
    <property type="entry name" value="Small_HSP"/>
</dbReference>
<dbReference type="Gramene" id="arahy.Tifrunner.gnm2.ann2.Ah15g494900.1">
    <property type="protein sequence ID" value="arahy.Tifrunner.gnm2.ann2.Ah15g494900.1-CDS"/>
    <property type="gene ID" value="arahy.Tifrunner.gnm2.ann2.Ah15g494900"/>
</dbReference>
<dbReference type="CDD" id="cd06464">
    <property type="entry name" value="ACD_sHsps-like"/>
    <property type="match status" value="1"/>
</dbReference>
<evidence type="ECO:0000313" key="7">
    <source>
        <dbReference type="Proteomes" id="UP000289738"/>
    </source>
</evidence>
<dbReference type="Proteomes" id="UP000289738">
    <property type="component" value="Chromosome B05"/>
</dbReference>
<dbReference type="InterPro" id="IPR008978">
    <property type="entry name" value="HSP20-like_chaperone"/>
</dbReference>
<dbReference type="Gene3D" id="2.60.40.790">
    <property type="match status" value="1"/>
</dbReference>
<dbReference type="STRING" id="3818.A0A444YYR3"/>